<dbReference type="Proteomes" id="UP000095281">
    <property type="component" value="Unplaced"/>
</dbReference>
<accession>A0A1I8BPB1</accession>
<proteinExistence type="predicted"/>
<evidence type="ECO:0000313" key="2">
    <source>
        <dbReference type="WBParaSite" id="MhA1_Contig405.frz3.gene23"/>
    </source>
</evidence>
<keyword evidence="1" id="KW-1185">Reference proteome</keyword>
<dbReference type="WBParaSite" id="MhA1_Contig405.frz3.gene23">
    <property type="protein sequence ID" value="MhA1_Contig405.frz3.gene23"/>
    <property type="gene ID" value="MhA1_Contig405.frz3.gene23"/>
</dbReference>
<reference evidence="2" key="1">
    <citation type="submission" date="2016-11" db="UniProtKB">
        <authorList>
            <consortium name="WormBaseParasite"/>
        </authorList>
    </citation>
    <scope>IDENTIFICATION</scope>
</reference>
<dbReference type="AlphaFoldDB" id="A0A1I8BPB1"/>
<evidence type="ECO:0000313" key="1">
    <source>
        <dbReference type="Proteomes" id="UP000095281"/>
    </source>
</evidence>
<protein>
    <submittedName>
        <fullName evidence="2">Uncharacterized protein</fullName>
    </submittedName>
</protein>
<sequence>MFPQPIYGTSSHQIITLNEAIKNAQQRINSQVLLIPSYCSSFFPSPSQFIPLQSHIGNHFLNKDLLPLIPPISSWTTLLKNNINNLNNDEALVQQGENLKENPHYLIQTTSISNKSNDNCLKVGGVSEDRQVFMNYRIIFM</sequence>
<name>A0A1I8BPB1_MELHA</name>
<organism evidence="1 2">
    <name type="scientific">Meloidogyne hapla</name>
    <name type="common">Root-knot nematode worm</name>
    <dbReference type="NCBI Taxonomy" id="6305"/>
    <lineage>
        <taxon>Eukaryota</taxon>
        <taxon>Metazoa</taxon>
        <taxon>Ecdysozoa</taxon>
        <taxon>Nematoda</taxon>
        <taxon>Chromadorea</taxon>
        <taxon>Rhabditida</taxon>
        <taxon>Tylenchina</taxon>
        <taxon>Tylenchomorpha</taxon>
        <taxon>Tylenchoidea</taxon>
        <taxon>Meloidogynidae</taxon>
        <taxon>Meloidogyninae</taxon>
        <taxon>Meloidogyne</taxon>
    </lineage>
</organism>